<accession>A0A9W7E7V9</accession>
<dbReference type="AlphaFoldDB" id="A0A9W7E7V9"/>
<evidence type="ECO:0000256" key="2">
    <source>
        <dbReference type="SAM" id="Phobius"/>
    </source>
</evidence>
<evidence type="ECO:0000313" key="3">
    <source>
        <dbReference type="EMBL" id="GMH68703.1"/>
    </source>
</evidence>
<evidence type="ECO:0000313" key="4">
    <source>
        <dbReference type="Proteomes" id="UP001162640"/>
    </source>
</evidence>
<evidence type="ECO:0000256" key="1">
    <source>
        <dbReference type="SAM" id="MobiDB-lite"/>
    </source>
</evidence>
<gene>
    <name evidence="3" type="ORF">TL16_g04993</name>
</gene>
<keyword evidence="2" id="KW-0812">Transmembrane</keyword>
<sequence length="227" mass="24923">MRLSTLSITNKIASQNITITHNTHCSLCFARSPPLPNSLIGLSAFNCIGRDNARKSKYRAYVLLMGLFFELCTLGLVTAAATIYQVYIFPPRLGNTNFCSSMNAFWVAFSTAETSAGCTQTMSYGIILLFVAIFVTFASAVSVIIAPDNEKISLRAALKTIKEGPEEEEEEEEEKEVEEVPPPPPSPAPEEAESDHAPEDYEDLDISIIRSDTGEEEDVAKFESLDP</sequence>
<protein>
    <submittedName>
        <fullName evidence="3">Uncharacterized protein</fullName>
    </submittedName>
</protein>
<feature type="compositionally biased region" description="Acidic residues" evidence="1">
    <location>
        <begin position="165"/>
        <end position="179"/>
    </location>
</feature>
<keyword evidence="2" id="KW-1133">Transmembrane helix</keyword>
<organism evidence="3 4">
    <name type="scientific">Triparma laevis f. inornata</name>
    <dbReference type="NCBI Taxonomy" id="1714386"/>
    <lineage>
        <taxon>Eukaryota</taxon>
        <taxon>Sar</taxon>
        <taxon>Stramenopiles</taxon>
        <taxon>Ochrophyta</taxon>
        <taxon>Bolidophyceae</taxon>
        <taxon>Parmales</taxon>
        <taxon>Triparmaceae</taxon>
        <taxon>Triparma</taxon>
    </lineage>
</organism>
<name>A0A9W7E7V9_9STRA</name>
<feature type="transmembrane region" description="Helical" evidence="2">
    <location>
        <begin position="124"/>
        <end position="146"/>
    </location>
</feature>
<feature type="transmembrane region" description="Helical" evidence="2">
    <location>
        <begin position="60"/>
        <end position="87"/>
    </location>
</feature>
<dbReference type="EMBL" id="BLQM01000142">
    <property type="protein sequence ID" value="GMH68703.1"/>
    <property type="molecule type" value="Genomic_DNA"/>
</dbReference>
<keyword evidence="2" id="KW-0472">Membrane</keyword>
<reference evidence="4" key="1">
    <citation type="journal article" date="2023" name="Commun. Biol.">
        <title>Genome analysis of Parmales, the sister group of diatoms, reveals the evolutionary specialization of diatoms from phago-mixotrophs to photoautotrophs.</title>
        <authorList>
            <person name="Ban H."/>
            <person name="Sato S."/>
            <person name="Yoshikawa S."/>
            <person name="Yamada K."/>
            <person name="Nakamura Y."/>
            <person name="Ichinomiya M."/>
            <person name="Sato N."/>
            <person name="Blanc-Mathieu R."/>
            <person name="Endo H."/>
            <person name="Kuwata A."/>
            <person name="Ogata H."/>
        </authorList>
    </citation>
    <scope>NUCLEOTIDE SEQUENCE [LARGE SCALE GENOMIC DNA]</scope>
</reference>
<comment type="caution">
    <text evidence="3">The sequence shown here is derived from an EMBL/GenBank/DDBJ whole genome shotgun (WGS) entry which is preliminary data.</text>
</comment>
<feature type="region of interest" description="Disordered" evidence="1">
    <location>
        <begin position="162"/>
        <end position="227"/>
    </location>
</feature>
<proteinExistence type="predicted"/>
<dbReference type="Proteomes" id="UP001162640">
    <property type="component" value="Unassembled WGS sequence"/>
</dbReference>